<feature type="region of interest" description="Disordered" evidence="1">
    <location>
        <begin position="37"/>
        <end position="75"/>
    </location>
</feature>
<dbReference type="AlphaFoldDB" id="A0A417Y5K0"/>
<evidence type="ECO:0000313" key="4">
    <source>
        <dbReference type="EMBL" id="RHW27950.1"/>
    </source>
</evidence>
<feature type="compositionally biased region" description="Basic and acidic residues" evidence="1">
    <location>
        <begin position="44"/>
        <end position="60"/>
    </location>
</feature>
<sequence>MGTDSPDPVKHGAVTLGALVLVLCALVAATFDGPRWTDLEGEEERQTTSEEGRQVEKPDEPTDEDSQEPADDDEPWFPWLPPLDLLLLVPAALIFGVALFVVARLRLVRRRRQLTGRIGPRHSPGLEDEPPPDEEVEGLPEALGEGARTIGEGSPRNAIVASWVRLEQAVEGDRFPHKPEETPSELVERALAAYRLDDEAIRRLAALYREARFSSHPITEEHRLEATACLRRLLATLGTGAR</sequence>
<accession>A0A417Y5K0</accession>
<evidence type="ECO:0000256" key="1">
    <source>
        <dbReference type="SAM" id="MobiDB-lite"/>
    </source>
</evidence>
<evidence type="ECO:0000256" key="2">
    <source>
        <dbReference type="SAM" id="Phobius"/>
    </source>
</evidence>
<feature type="region of interest" description="Disordered" evidence="1">
    <location>
        <begin position="117"/>
        <end position="137"/>
    </location>
</feature>
<dbReference type="EMBL" id="QXGH01000011">
    <property type="protein sequence ID" value="RHW27950.1"/>
    <property type="molecule type" value="Genomic_DNA"/>
</dbReference>
<organism evidence="4 5">
    <name type="scientific">Nocardioides immobilis</name>
    <dbReference type="NCBI Taxonomy" id="2049295"/>
    <lineage>
        <taxon>Bacteria</taxon>
        <taxon>Bacillati</taxon>
        <taxon>Actinomycetota</taxon>
        <taxon>Actinomycetes</taxon>
        <taxon>Propionibacteriales</taxon>
        <taxon>Nocardioidaceae</taxon>
        <taxon>Nocardioides</taxon>
    </lineage>
</organism>
<gene>
    <name evidence="4" type="ORF">D0Z08_06605</name>
</gene>
<feature type="transmembrane region" description="Helical" evidence="2">
    <location>
        <begin position="85"/>
        <end position="107"/>
    </location>
</feature>
<keyword evidence="2" id="KW-0812">Transmembrane</keyword>
<dbReference type="InterPro" id="IPR025403">
    <property type="entry name" value="TgpA-like_C"/>
</dbReference>
<evidence type="ECO:0000313" key="5">
    <source>
        <dbReference type="Proteomes" id="UP000283644"/>
    </source>
</evidence>
<reference evidence="4 5" key="1">
    <citation type="submission" date="2018-09" db="EMBL/GenBank/DDBJ databases">
        <title>Genome sequencing of Nocardioides immobilis CCTCC AB 2017083 for comparison to Nocardioides silvaticus.</title>
        <authorList>
            <person name="Li C."/>
            <person name="Wang G."/>
        </authorList>
    </citation>
    <scope>NUCLEOTIDE SEQUENCE [LARGE SCALE GENOMIC DNA]</scope>
    <source>
        <strain evidence="4 5">CCTCC AB 2017083</strain>
    </source>
</reference>
<feature type="compositionally biased region" description="Acidic residues" evidence="1">
    <location>
        <begin position="61"/>
        <end position="75"/>
    </location>
</feature>
<keyword evidence="2" id="KW-0472">Membrane</keyword>
<dbReference type="Proteomes" id="UP000283644">
    <property type="component" value="Unassembled WGS sequence"/>
</dbReference>
<feature type="transmembrane region" description="Helical" evidence="2">
    <location>
        <begin position="12"/>
        <end position="31"/>
    </location>
</feature>
<proteinExistence type="predicted"/>
<keyword evidence="5" id="KW-1185">Reference proteome</keyword>
<comment type="caution">
    <text evidence="4">The sequence shown here is derived from an EMBL/GenBank/DDBJ whole genome shotgun (WGS) entry which is preliminary data.</text>
</comment>
<feature type="domain" description="Protein-glutamine gamma-glutamyltransferase-like C-terminal" evidence="3">
    <location>
        <begin position="163"/>
        <end position="231"/>
    </location>
</feature>
<protein>
    <submittedName>
        <fullName evidence="4">DUF4129 domain-containing protein</fullName>
    </submittedName>
</protein>
<keyword evidence="2" id="KW-1133">Transmembrane helix</keyword>
<name>A0A417Y5K0_9ACTN</name>
<dbReference type="Pfam" id="PF13559">
    <property type="entry name" value="DUF4129"/>
    <property type="match status" value="1"/>
</dbReference>
<feature type="compositionally biased region" description="Acidic residues" evidence="1">
    <location>
        <begin position="126"/>
        <end position="137"/>
    </location>
</feature>
<dbReference type="RefSeq" id="WP_118923883.1">
    <property type="nucleotide sequence ID" value="NZ_QXGH01000011.1"/>
</dbReference>
<evidence type="ECO:0000259" key="3">
    <source>
        <dbReference type="Pfam" id="PF13559"/>
    </source>
</evidence>
<dbReference type="OrthoDB" id="5198230at2"/>